<dbReference type="Pfam" id="PF00285">
    <property type="entry name" value="Citrate_synt"/>
    <property type="match status" value="1"/>
</dbReference>
<gene>
    <name evidence="7" type="ORF">SAMN05660835_00731</name>
</gene>
<evidence type="ECO:0000256" key="5">
    <source>
        <dbReference type="ARBA" id="ARBA00023098"/>
    </source>
</evidence>
<dbReference type="Gene3D" id="3.40.50.261">
    <property type="entry name" value="Succinyl-CoA synthetase domains"/>
    <property type="match status" value="1"/>
</dbReference>
<dbReference type="EMBL" id="FMYU01000004">
    <property type="protein sequence ID" value="SDC36165.1"/>
    <property type="molecule type" value="Genomic_DNA"/>
</dbReference>
<evidence type="ECO:0000259" key="6">
    <source>
        <dbReference type="Pfam" id="PF00549"/>
    </source>
</evidence>
<protein>
    <submittedName>
        <fullName evidence="7">ATP-citrate lyase alpha-subunit</fullName>
    </submittedName>
</protein>
<comment type="subcellular location">
    <subcellularLocation>
        <location evidence="1">Cytoplasm</location>
    </subcellularLocation>
</comment>
<dbReference type="Pfam" id="PF00549">
    <property type="entry name" value="Ligase_CoA"/>
    <property type="match status" value="1"/>
</dbReference>
<dbReference type="InterPro" id="IPR016142">
    <property type="entry name" value="Citrate_synth-like_lrg_a-sub"/>
</dbReference>
<keyword evidence="5" id="KW-0443">Lipid metabolism</keyword>
<dbReference type="GO" id="GO:0003878">
    <property type="term" value="F:ATP citrate synthase activity"/>
    <property type="evidence" value="ECO:0007669"/>
    <property type="project" value="TreeGrafter"/>
</dbReference>
<organism evidence="7 8">
    <name type="scientific">Desulfurella multipotens</name>
    <dbReference type="NCBI Taxonomy" id="79269"/>
    <lineage>
        <taxon>Bacteria</taxon>
        <taxon>Pseudomonadati</taxon>
        <taxon>Campylobacterota</taxon>
        <taxon>Desulfurellia</taxon>
        <taxon>Desulfurellales</taxon>
        <taxon>Desulfurellaceae</taxon>
        <taxon>Desulfurella</taxon>
    </lineage>
</organism>
<dbReference type="InterPro" id="IPR036291">
    <property type="entry name" value="NAD(P)-bd_dom_sf"/>
</dbReference>
<evidence type="ECO:0000256" key="1">
    <source>
        <dbReference type="ARBA" id="ARBA00004496"/>
    </source>
</evidence>
<feature type="domain" description="ATP-citrate synthase/succinyl-CoA ligase C-terminal" evidence="6">
    <location>
        <begin position="175"/>
        <end position="297"/>
    </location>
</feature>
<dbReference type="CDD" id="cd06100">
    <property type="entry name" value="CCL_ACL-C"/>
    <property type="match status" value="1"/>
</dbReference>
<dbReference type="Proteomes" id="UP000199411">
    <property type="component" value="Unassembled WGS sequence"/>
</dbReference>
<evidence type="ECO:0000256" key="3">
    <source>
        <dbReference type="ARBA" id="ARBA00022490"/>
    </source>
</evidence>
<sequence length="619" mass="69012">MNQEYTLFDRGTQAIFWNLNFDAIQRMLDYDYMIGRNPSVVAIVGPNSQRNFEKFFYGNKEILIPIYDSLKKASVFHPQASVLLNFASFRSAYEITKEALALTNIKVIVITAEGVPERFARELSIQAKKLNKWIIGPASVGGIKPYAFKIANTGGAVENIKLAKLFKEGSVGIVTRSGGLLNELFNIVSQYADGVAEGIAIGGDKFPGTEFVDHLIRFERNPKIKFSIMIGEVGGKSEYKVIEAIKNKLITKPIIGWCIGTVSDYFGGSIQFGHAGAKADKASESAVQKNKAMKQAGIFVPNGFNQLPYLVKELYESLTDNTVGNSSQDINIIDLPLDCETLVKTNKARKKTHFVCTISNDTKEEITYCNMPITEIVEKKYTVTDIIGLLWFKQKFPVWASNFIDLIIKLTADHGPAVSGAHNTRVTARAGKDLTASIASGILTIGPRFGGAIDAAAKYFKMAYENKMEPEDFVEYMKNVEKIPIPGIGHRIKSTKNPDKRVGLLKNYVFNKFPTCKLINYALDVEKVTTSKKENLILNVDGAIGVSLVDMFWALNYKNKDIDNLIQRGAFNAFFVIGRTIGLIGHYLDEKRLNMPLYRHPVDDILYDEESTIEYSQEV</sequence>
<dbReference type="GO" id="GO:0005829">
    <property type="term" value="C:cytosol"/>
    <property type="evidence" value="ECO:0007669"/>
    <property type="project" value="TreeGrafter"/>
</dbReference>
<dbReference type="Gene3D" id="1.10.230.10">
    <property type="entry name" value="Cytochrome P450-Terp, domain 2"/>
    <property type="match status" value="1"/>
</dbReference>
<keyword evidence="7" id="KW-0456">Lyase</keyword>
<dbReference type="GO" id="GO:0006099">
    <property type="term" value="P:tricarboxylic acid cycle"/>
    <property type="evidence" value="ECO:0007669"/>
    <property type="project" value="UniProtKB-UniPathway"/>
</dbReference>
<dbReference type="PANTHER" id="PTHR23118">
    <property type="entry name" value="ATP-CITRATE SYNTHASE"/>
    <property type="match status" value="1"/>
</dbReference>
<dbReference type="SUPFAM" id="SSF51735">
    <property type="entry name" value="NAD(P)-binding Rossmann-fold domains"/>
    <property type="match status" value="1"/>
</dbReference>
<keyword evidence="3" id="KW-0963">Cytoplasm</keyword>
<dbReference type="AlphaFoldDB" id="A0A1G6L0B7"/>
<proteinExistence type="predicted"/>
<dbReference type="InterPro" id="IPR016102">
    <property type="entry name" value="Succinyl-CoA_synth-like"/>
</dbReference>
<keyword evidence="4" id="KW-0444">Lipid biosynthesis</keyword>
<evidence type="ECO:0000256" key="4">
    <source>
        <dbReference type="ARBA" id="ARBA00022516"/>
    </source>
</evidence>
<dbReference type="PANTHER" id="PTHR23118:SF42">
    <property type="entry name" value="ATP-CITRATE SYNTHASE"/>
    <property type="match status" value="1"/>
</dbReference>
<dbReference type="UniPathway" id="UPA00223">
    <property type="reaction ID" value="UER00717"/>
</dbReference>
<reference evidence="8" key="1">
    <citation type="submission" date="2016-10" db="EMBL/GenBank/DDBJ databases">
        <authorList>
            <person name="Varghese N."/>
            <person name="Submissions S."/>
        </authorList>
    </citation>
    <scope>NUCLEOTIDE SEQUENCE [LARGE SCALE GENOMIC DNA]</scope>
    <source>
        <strain evidence="8">DSM 8415</strain>
    </source>
</reference>
<accession>A0A1G6L0B7</accession>
<dbReference type="InterPro" id="IPR005811">
    <property type="entry name" value="SUCC_ACL_C"/>
</dbReference>
<dbReference type="RefSeq" id="WP_092128215.1">
    <property type="nucleotide sequence ID" value="NZ_FMYU01000004.1"/>
</dbReference>
<dbReference type="InterPro" id="IPR002020">
    <property type="entry name" value="Citrate_synthase"/>
</dbReference>
<keyword evidence="8" id="KW-1185">Reference proteome</keyword>
<evidence type="ECO:0000313" key="8">
    <source>
        <dbReference type="Proteomes" id="UP000199411"/>
    </source>
</evidence>
<dbReference type="Gene3D" id="3.40.50.720">
    <property type="entry name" value="NAD(P)-binding Rossmann-like Domain"/>
    <property type="match status" value="1"/>
</dbReference>
<dbReference type="OrthoDB" id="9786046at2"/>
<dbReference type="SUPFAM" id="SSF48256">
    <property type="entry name" value="Citrate synthase"/>
    <property type="match status" value="1"/>
</dbReference>
<dbReference type="GO" id="GO:0006085">
    <property type="term" value="P:acetyl-CoA biosynthetic process"/>
    <property type="evidence" value="ECO:0007669"/>
    <property type="project" value="TreeGrafter"/>
</dbReference>
<comment type="pathway">
    <text evidence="2">Carbohydrate metabolism; tricarboxylic acid cycle; isocitrate from oxaloacetate: step 1/2.</text>
</comment>
<dbReference type="Gene3D" id="1.10.580.10">
    <property type="entry name" value="Citrate Synthase, domain 1"/>
    <property type="match status" value="1"/>
</dbReference>
<dbReference type="PRINTS" id="PR01798">
    <property type="entry name" value="SCOASYNTHASE"/>
</dbReference>
<dbReference type="InterPro" id="IPR016143">
    <property type="entry name" value="Citrate_synth-like_sm_a-sub"/>
</dbReference>
<evidence type="ECO:0000313" key="7">
    <source>
        <dbReference type="EMBL" id="SDC36165.1"/>
    </source>
</evidence>
<name>A0A1G6L0B7_9BACT</name>
<evidence type="ECO:0000256" key="2">
    <source>
        <dbReference type="ARBA" id="ARBA00004751"/>
    </source>
</evidence>
<dbReference type="GO" id="GO:0016829">
    <property type="term" value="F:lyase activity"/>
    <property type="evidence" value="ECO:0007669"/>
    <property type="project" value="UniProtKB-KW"/>
</dbReference>
<dbReference type="InterPro" id="IPR036969">
    <property type="entry name" value="Citrate_synthase_sf"/>
</dbReference>
<dbReference type="GO" id="GO:0006633">
    <property type="term" value="P:fatty acid biosynthetic process"/>
    <property type="evidence" value="ECO:0007669"/>
    <property type="project" value="TreeGrafter"/>
</dbReference>